<evidence type="ECO:0000256" key="5">
    <source>
        <dbReference type="RuleBase" id="RU363050"/>
    </source>
</evidence>
<dbReference type="GO" id="GO:0031122">
    <property type="term" value="P:cytoplasmic microtubule organization"/>
    <property type="evidence" value="ECO:0007669"/>
    <property type="project" value="TreeGrafter"/>
</dbReference>
<dbReference type="InterPro" id="IPR007259">
    <property type="entry name" value="GCP"/>
</dbReference>
<evidence type="ECO:0000256" key="4">
    <source>
        <dbReference type="ARBA" id="ARBA00023212"/>
    </source>
</evidence>
<dbReference type="GO" id="GO:0007020">
    <property type="term" value="P:microtubule nucleation"/>
    <property type="evidence" value="ECO:0007669"/>
    <property type="project" value="InterPro"/>
</dbReference>
<dbReference type="PANTHER" id="PTHR19302">
    <property type="entry name" value="GAMMA TUBULIN COMPLEX PROTEIN"/>
    <property type="match status" value="1"/>
</dbReference>
<dbReference type="Pfam" id="PF17681">
    <property type="entry name" value="GCP_N_terminal"/>
    <property type="match status" value="1"/>
</dbReference>
<name>A0A0H5QNF7_9EUKA</name>
<dbReference type="GO" id="GO:0005874">
    <property type="term" value="C:microtubule"/>
    <property type="evidence" value="ECO:0007669"/>
    <property type="project" value="UniProtKB-KW"/>
</dbReference>
<dbReference type="GO" id="GO:0051321">
    <property type="term" value="P:meiotic cell cycle"/>
    <property type="evidence" value="ECO:0007669"/>
    <property type="project" value="TreeGrafter"/>
</dbReference>
<protein>
    <recommendedName>
        <fullName evidence="5">Spindle pole body component</fullName>
    </recommendedName>
</protein>
<dbReference type="GO" id="GO:0051225">
    <property type="term" value="P:spindle assembly"/>
    <property type="evidence" value="ECO:0007669"/>
    <property type="project" value="TreeGrafter"/>
</dbReference>
<dbReference type="AlphaFoldDB" id="A0A0H5QNF7"/>
<evidence type="ECO:0000259" key="8">
    <source>
        <dbReference type="Pfam" id="PF17681"/>
    </source>
</evidence>
<dbReference type="InterPro" id="IPR041470">
    <property type="entry name" value="GCP_N"/>
</dbReference>
<dbReference type="GO" id="GO:0051011">
    <property type="term" value="F:microtubule minus-end binding"/>
    <property type="evidence" value="ECO:0007669"/>
    <property type="project" value="TreeGrafter"/>
</dbReference>
<dbReference type="Pfam" id="PF04130">
    <property type="entry name" value="GCP_C_terminal"/>
    <property type="match status" value="1"/>
</dbReference>
<dbReference type="GO" id="GO:0043015">
    <property type="term" value="F:gamma-tubulin binding"/>
    <property type="evidence" value="ECO:0007669"/>
    <property type="project" value="InterPro"/>
</dbReference>
<dbReference type="GO" id="GO:0000922">
    <property type="term" value="C:spindle pole"/>
    <property type="evidence" value="ECO:0007669"/>
    <property type="project" value="InterPro"/>
</dbReference>
<dbReference type="PANTHER" id="PTHR19302:SF13">
    <property type="entry name" value="GAMMA-TUBULIN COMPLEX COMPONENT 2"/>
    <property type="match status" value="1"/>
</dbReference>
<dbReference type="InterPro" id="IPR042241">
    <property type="entry name" value="GCP_C_sf"/>
</dbReference>
<feature type="compositionally biased region" description="Polar residues" evidence="6">
    <location>
        <begin position="138"/>
        <end position="167"/>
    </location>
</feature>
<feature type="region of interest" description="Disordered" evidence="6">
    <location>
        <begin position="136"/>
        <end position="167"/>
    </location>
</feature>
<dbReference type="Gene3D" id="1.20.120.1900">
    <property type="entry name" value="Gamma-tubulin complex, C-terminal domain"/>
    <property type="match status" value="1"/>
</dbReference>
<accession>A0A0H5QNF7</accession>
<evidence type="ECO:0000313" key="9">
    <source>
        <dbReference type="EMBL" id="CRZ03117.1"/>
    </source>
</evidence>
<reference evidence="9" key="1">
    <citation type="submission" date="2015-04" db="EMBL/GenBank/DDBJ databases">
        <title>The genome sequence of the plant pathogenic Rhizarian Plasmodiophora brassicae reveals insights in its biotrophic life cycle and the origin of chitin synthesis.</title>
        <authorList>
            <person name="Schwelm A."/>
            <person name="Fogelqvist J."/>
            <person name="Knaust A."/>
            <person name="Julke S."/>
            <person name="Lilja T."/>
            <person name="Dhandapani V."/>
            <person name="Bonilla-Rosso G."/>
            <person name="Karlsson M."/>
            <person name="Shevchenko A."/>
            <person name="Choi S.R."/>
            <person name="Kim H.G."/>
            <person name="Park J.Y."/>
            <person name="Lim Y.P."/>
            <person name="Ludwig-Muller J."/>
            <person name="Dixelius C."/>
        </authorList>
    </citation>
    <scope>NUCLEOTIDE SEQUENCE</scope>
    <source>
        <tissue evidence="9">Potato root galls</tissue>
    </source>
</reference>
<proteinExistence type="inferred from homology"/>
<evidence type="ECO:0000259" key="7">
    <source>
        <dbReference type="Pfam" id="PF04130"/>
    </source>
</evidence>
<feature type="domain" description="Gamma tubulin complex component C-terminal" evidence="7">
    <location>
        <begin position="657"/>
        <end position="1003"/>
    </location>
</feature>
<comment type="subcellular location">
    <subcellularLocation>
        <location evidence="5">Cytoplasm</location>
        <location evidence="5">Cytoskeleton</location>
        <location evidence="5">Microtubule organizing center</location>
    </subcellularLocation>
</comment>
<dbReference type="GO" id="GO:0000930">
    <property type="term" value="C:gamma-tubulin complex"/>
    <property type="evidence" value="ECO:0007669"/>
    <property type="project" value="TreeGrafter"/>
</dbReference>
<dbReference type="EMBL" id="HACM01002675">
    <property type="protein sequence ID" value="CRZ03117.1"/>
    <property type="molecule type" value="Transcribed_RNA"/>
</dbReference>
<organism evidence="9">
    <name type="scientific">Spongospora subterranea</name>
    <dbReference type="NCBI Taxonomy" id="70186"/>
    <lineage>
        <taxon>Eukaryota</taxon>
        <taxon>Sar</taxon>
        <taxon>Rhizaria</taxon>
        <taxon>Endomyxa</taxon>
        <taxon>Phytomyxea</taxon>
        <taxon>Plasmodiophorida</taxon>
        <taxon>Plasmodiophoridae</taxon>
        <taxon>Spongospora</taxon>
    </lineage>
</organism>
<keyword evidence="2 5" id="KW-0963">Cytoplasm</keyword>
<keyword evidence="3 5" id="KW-0493">Microtubule</keyword>
<feature type="domain" description="Gamma tubulin complex component protein N-terminal" evidence="8">
    <location>
        <begin position="371"/>
        <end position="654"/>
    </location>
</feature>
<evidence type="ECO:0000256" key="3">
    <source>
        <dbReference type="ARBA" id="ARBA00022701"/>
    </source>
</evidence>
<dbReference type="InterPro" id="IPR040457">
    <property type="entry name" value="GCP_C"/>
</dbReference>
<evidence type="ECO:0000256" key="6">
    <source>
        <dbReference type="SAM" id="MobiDB-lite"/>
    </source>
</evidence>
<comment type="similarity">
    <text evidence="1 5">Belongs to the TUBGCP family.</text>
</comment>
<keyword evidence="4 5" id="KW-0206">Cytoskeleton</keyword>
<sequence>MEKIAANLIECVGGDRNTVASFTELLKPCTAFNKVEAFNIRHARKKVGRKAADLSQFKERIDQIDKLTDCPVNVDQFLHVLGHIIDDPSTRSIICSVASSKRKETMANASISTSSRRLSSSFSTSMNTTAMFDALPVQPTTPHKTTPSVSMHRSLPTMPSKSSTIAETKSLPVQSISDRNTQVGLSFSETISLRSYRGYYGAVCDLDFNATWPIPVPLSVVNASNRRCRGSINYGDVVLFTNGSLYLGAEGSGNISMINAVADSRIKWTVLPAGSALDESRIHVNDRVVLKSCFATLLYCNPDGSVNCNCSDTSFPGVTWTISKSSIPFAPKWLDDLYDISMFSFSKDGGRFSNVTDKREQELAFARAVRSCLLGIPSDLIRLASSGGSGTPPSFVLSVMENLPVTLKFQAERFLPTANCYLTVKSEIQRRSRYEFGFVSQALAASIEQVLETYMIKVTQLEKEPLQTLWFHLQDEIYKIKLLHKLVEGVINASGGLLLHEVYKLYCSQGDGVSRQLFHKLMSDVATPYFKMLSQWIHFGVVEDPYEEFQISVRHDLTKDNLEKEFNDAFWDDRYVIRSEMVPSFLSQFSSQILLTGKYLNVLRQCSLKRCLNISKKSGANPSSFCFDAPQNGKIIEAAFRIASADLLDVLLTENHLPDHLRCIYRYFLHGQGDFFVNFLDSAEAELSRPSSAQSLNRLQSLLDLAFSSIPDNPLHDRIHCRLEQYTLVQKMNVIHTLARETLVGGAHPGIDGFTAKASFTGIEAFTLDYNVSWPLSLILSKKALTKYQLIFRHLFYIKHVDRQVGITWKYQQRLRELSLSSTFSLSLALRLRMMHFLQNLQFYLTIEVLEPNYRKLEQALLADDVNTVDRVIEAHDQFLDTCLKECLLTNHNILQSLTSLLSSCLIFARNMNNYHASFELLELTQNATPISGSKRRKRLAMLSSQVMAAGQNSDYVEMIAKFLEKFDQKLTGLIEQLTERANTLHESHMMNLCTRLDYNSYYHDRRHANNPS</sequence>
<dbReference type="GO" id="GO:0000278">
    <property type="term" value="P:mitotic cell cycle"/>
    <property type="evidence" value="ECO:0007669"/>
    <property type="project" value="TreeGrafter"/>
</dbReference>
<evidence type="ECO:0000256" key="2">
    <source>
        <dbReference type="ARBA" id="ARBA00022490"/>
    </source>
</evidence>
<evidence type="ECO:0000256" key="1">
    <source>
        <dbReference type="ARBA" id="ARBA00010337"/>
    </source>
</evidence>